<dbReference type="Proteomes" id="UP000695022">
    <property type="component" value="Unplaced"/>
</dbReference>
<reference evidence="2" key="1">
    <citation type="submission" date="2025-08" db="UniProtKB">
        <authorList>
            <consortium name="RefSeq"/>
        </authorList>
    </citation>
    <scope>IDENTIFICATION</scope>
</reference>
<organism evidence="1 2">
    <name type="scientific">Priapulus caudatus</name>
    <name type="common">Priapulid worm</name>
    <dbReference type="NCBI Taxonomy" id="37621"/>
    <lineage>
        <taxon>Eukaryota</taxon>
        <taxon>Metazoa</taxon>
        <taxon>Ecdysozoa</taxon>
        <taxon>Scalidophora</taxon>
        <taxon>Priapulida</taxon>
        <taxon>Priapulimorpha</taxon>
        <taxon>Priapulimorphida</taxon>
        <taxon>Priapulidae</taxon>
        <taxon>Priapulus</taxon>
    </lineage>
</organism>
<evidence type="ECO:0000313" key="1">
    <source>
        <dbReference type="Proteomes" id="UP000695022"/>
    </source>
</evidence>
<dbReference type="RefSeq" id="XP_014680246.1">
    <property type="nucleotide sequence ID" value="XM_014824760.1"/>
</dbReference>
<keyword evidence="1" id="KW-1185">Reference proteome</keyword>
<protein>
    <submittedName>
        <fullName evidence="2">Probable 3',5'-cyclic phosphodiesterase pde-5</fullName>
    </submittedName>
</protein>
<dbReference type="InterPro" id="IPR029016">
    <property type="entry name" value="GAF-like_dom_sf"/>
</dbReference>
<feature type="non-terminal residue" evidence="2">
    <location>
        <position position="1"/>
    </location>
</feature>
<name>A0ABM1F725_PRICU</name>
<evidence type="ECO:0000313" key="2">
    <source>
        <dbReference type="RefSeq" id="XP_014680246.1"/>
    </source>
</evidence>
<sequence>SYAKRLVNADRAALFLVDRLTHQLYSSIFDNGGATSAGAESTPQIRYLFDALYDKIRRSEQKYKVALEVLTYHNQCTEAEFEDLKEEPIPDMIESIPRFEFTDYLENDNDKKPMMSLYMFKDLFGLSR</sequence>
<dbReference type="GeneID" id="106820224"/>
<gene>
    <name evidence="2" type="primary">LOC106820224</name>
</gene>
<accession>A0ABM1F725</accession>
<dbReference type="Gene3D" id="3.30.450.40">
    <property type="match status" value="1"/>
</dbReference>
<proteinExistence type="predicted"/>